<keyword evidence="7" id="KW-1185">Reference proteome</keyword>
<dbReference type="InterPro" id="IPR017938">
    <property type="entry name" value="Riboflavin_synthase-like_b-brl"/>
</dbReference>
<dbReference type="InterPro" id="IPR008333">
    <property type="entry name" value="Cbr1-like_FAD-bd_dom"/>
</dbReference>
<dbReference type="InterPro" id="IPR017927">
    <property type="entry name" value="FAD-bd_FR_type"/>
</dbReference>
<dbReference type="OrthoDB" id="9806195at2"/>
<keyword evidence="2" id="KW-0411">Iron-sulfur</keyword>
<dbReference type="Proteomes" id="UP000321199">
    <property type="component" value="Chromosome"/>
</dbReference>
<dbReference type="Gene3D" id="3.10.20.30">
    <property type="match status" value="1"/>
</dbReference>
<name>A0A5B8S197_9BURK</name>
<dbReference type="AlphaFoldDB" id="A0A5B8S197"/>
<evidence type="ECO:0000259" key="5">
    <source>
        <dbReference type="PROSITE" id="PS51384"/>
    </source>
</evidence>
<evidence type="ECO:0000256" key="3">
    <source>
        <dbReference type="ARBA" id="ARBA00034078"/>
    </source>
</evidence>
<evidence type="ECO:0000313" key="6">
    <source>
        <dbReference type="EMBL" id="QEA14635.1"/>
    </source>
</evidence>
<dbReference type="Gene3D" id="2.40.30.10">
    <property type="entry name" value="Translation factors"/>
    <property type="match status" value="1"/>
</dbReference>
<proteinExistence type="predicted"/>
<dbReference type="SUPFAM" id="SSF54292">
    <property type="entry name" value="2Fe-2S ferredoxin-like"/>
    <property type="match status" value="1"/>
</dbReference>
<protein>
    <submittedName>
        <fullName evidence="6">CDP-6-deoxy-delta-3,4-glucoseen reductase</fullName>
    </submittedName>
</protein>
<sequence>MSVPDSVFQVTVLPSGRRFEVHADETVLAAAIRQNVAMPYGCKDGACGSCKCRMVSGQMHMRAHSSQALGAQEAQQGLVLACSTFAESDLVLYSEQVTDADSFPVRKFPVRVNALQRVTEDVIIARMGLPNGANFGYFAGQYVEFILRDGSRRAYSIANAPHTQEAAPGLELHLRHTPGGRFTDHAFSAMKEKDILRIEGPFGSFRLQEDSDKPIVLLASGTGLAPIKALIEHLQFTESRRPATLYWGVRRPRDLYLDAWVREQLAQMPRLAYVPVVSDALPEDAWSGRAGLVHQAVLDDFADLSGHEVYACGSPLMVEAARASFEGGRGLPEGAFLADAFLTEADKQRG</sequence>
<dbReference type="PROSITE" id="PS00197">
    <property type="entry name" value="2FE2S_FER_1"/>
    <property type="match status" value="1"/>
</dbReference>
<dbReference type="SUPFAM" id="SSF52343">
    <property type="entry name" value="Ferredoxin reductase-like, C-terminal NADP-linked domain"/>
    <property type="match status" value="1"/>
</dbReference>
<dbReference type="InterPro" id="IPR006058">
    <property type="entry name" value="2Fe2S_fd_BS"/>
</dbReference>
<dbReference type="InterPro" id="IPR036010">
    <property type="entry name" value="2Fe-2S_ferredoxin-like_sf"/>
</dbReference>
<evidence type="ECO:0000313" key="7">
    <source>
        <dbReference type="Proteomes" id="UP000321199"/>
    </source>
</evidence>
<reference evidence="6 7" key="1">
    <citation type="submission" date="2019-07" db="EMBL/GenBank/DDBJ databases">
        <title>Complete genome sequence of Comamonas sp. NLF 7-7 isolated from livestock.</title>
        <authorList>
            <person name="Kim D.H."/>
            <person name="Kim J.G."/>
        </authorList>
    </citation>
    <scope>NUCLEOTIDE SEQUENCE [LARGE SCALE GENOMIC DNA]</scope>
    <source>
        <strain evidence="6 7">NLF 7-7</strain>
    </source>
</reference>
<dbReference type="PROSITE" id="PS51085">
    <property type="entry name" value="2FE2S_FER_2"/>
    <property type="match status" value="1"/>
</dbReference>
<dbReference type="EMBL" id="CP042344">
    <property type="protein sequence ID" value="QEA14635.1"/>
    <property type="molecule type" value="Genomic_DNA"/>
</dbReference>
<dbReference type="SUPFAM" id="SSF63380">
    <property type="entry name" value="Riboflavin synthase domain-like"/>
    <property type="match status" value="1"/>
</dbReference>
<dbReference type="Pfam" id="PF00175">
    <property type="entry name" value="NAD_binding_1"/>
    <property type="match status" value="1"/>
</dbReference>
<keyword evidence="2" id="KW-0001">2Fe-2S</keyword>
<dbReference type="Pfam" id="PF00111">
    <property type="entry name" value="Fer2"/>
    <property type="match status" value="1"/>
</dbReference>
<feature type="domain" description="2Fe-2S ferredoxin-type" evidence="4">
    <location>
        <begin position="8"/>
        <end position="98"/>
    </location>
</feature>
<feature type="domain" description="FAD-binding FR-type" evidence="5">
    <location>
        <begin position="105"/>
        <end position="208"/>
    </location>
</feature>
<keyword evidence="2" id="KW-0479">Metal-binding</keyword>
<comment type="cofactor">
    <cofactor evidence="1">
        <name>FAD</name>
        <dbReference type="ChEBI" id="CHEBI:57692"/>
    </cofactor>
</comment>
<dbReference type="InterPro" id="IPR039261">
    <property type="entry name" value="FNR_nucleotide-bd"/>
</dbReference>
<dbReference type="GO" id="GO:0051537">
    <property type="term" value="F:2 iron, 2 sulfur cluster binding"/>
    <property type="evidence" value="ECO:0007669"/>
    <property type="project" value="UniProtKB-KW"/>
</dbReference>
<dbReference type="InterPro" id="IPR001041">
    <property type="entry name" value="2Fe-2S_ferredoxin-type"/>
</dbReference>
<evidence type="ECO:0000256" key="2">
    <source>
        <dbReference type="ARBA" id="ARBA00022714"/>
    </source>
</evidence>
<evidence type="ECO:0000256" key="1">
    <source>
        <dbReference type="ARBA" id="ARBA00001974"/>
    </source>
</evidence>
<dbReference type="InterPro" id="IPR050415">
    <property type="entry name" value="MRET"/>
</dbReference>
<dbReference type="KEGG" id="cof:FOZ74_15985"/>
<dbReference type="InterPro" id="IPR001433">
    <property type="entry name" value="OxRdtase_FAD/NAD-bd"/>
</dbReference>
<dbReference type="Gene3D" id="3.40.50.80">
    <property type="entry name" value="Nucleotide-binding domain of ferredoxin-NADP reductase (FNR) module"/>
    <property type="match status" value="1"/>
</dbReference>
<dbReference type="Pfam" id="PF00970">
    <property type="entry name" value="FAD_binding_6"/>
    <property type="match status" value="1"/>
</dbReference>
<gene>
    <name evidence="6" type="ORF">FOZ74_15985</name>
</gene>
<dbReference type="RefSeq" id="WP_146914244.1">
    <property type="nucleotide sequence ID" value="NZ_CP042344.1"/>
</dbReference>
<comment type="cofactor">
    <cofactor evidence="3">
        <name>[2Fe-2S] cluster</name>
        <dbReference type="ChEBI" id="CHEBI:190135"/>
    </cofactor>
</comment>
<dbReference type="PANTHER" id="PTHR47354:SF5">
    <property type="entry name" value="PROTEIN RFBI"/>
    <property type="match status" value="1"/>
</dbReference>
<keyword evidence="2" id="KW-0408">Iron</keyword>
<dbReference type="GO" id="GO:0016491">
    <property type="term" value="F:oxidoreductase activity"/>
    <property type="evidence" value="ECO:0007669"/>
    <property type="project" value="InterPro"/>
</dbReference>
<dbReference type="InterPro" id="IPR001709">
    <property type="entry name" value="Flavoprot_Pyr_Nucl_cyt_Rdtase"/>
</dbReference>
<dbReference type="PANTHER" id="PTHR47354">
    <property type="entry name" value="NADH OXIDOREDUCTASE HCR"/>
    <property type="match status" value="1"/>
</dbReference>
<dbReference type="CDD" id="cd00207">
    <property type="entry name" value="fer2"/>
    <property type="match status" value="1"/>
</dbReference>
<dbReference type="CDD" id="cd06189">
    <property type="entry name" value="flavin_oxioreductase"/>
    <property type="match status" value="1"/>
</dbReference>
<dbReference type="InterPro" id="IPR012675">
    <property type="entry name" value="Beta-grasp_dom_sf"/>
</dbReference>
<organism evidence="6 7">
    <name type="scientific">Comamonas flocculans</name>
    <dbReference type="NCBI Taxonomy" id="2597701"/>
    <lineage>
        <taxon>Bacteria</taxon>
        <taxon>Pseudomonadati</taxon>
        <taxon>Pseudomonadota</taxon>
        <taxon>Betaproteobacteria</taxon>
        <taxon>Burkholderiales</taxon>
        <taxon>Comamonadaceae</taxon>
        <taxon>Comamonas</taxon>
    </lineage>
</organism>
<evidence type="ECO:0000259" key="4">
    <source>
        <dbReference type="PROSITE" id="PS51085"/>
    </source>
</evidence>
<dbReference type="PROSITE" id="PS51384">
    <property type="entry name" value="FAD_FR"/>
    <property type="match status" value="1"/>
</dbReference>
<accession>A0A5B8S197</accession>
<dbReference type="PRINTS" id="PR00371">
    <property type="entry name" value="FPNCR"/>
</dbReference>
<dbReference type="PRINTS" id="PR00410">
    <property type="entry name" value="PHEHYDRXLASE"/>
</dbReference>